<keyword evidence="4 9" id="KW-0812">Transmembrane</keyword>
<feature type="transmembrane region" description="Helical" evidence="9">
    <location>
        <begin position="90"/>
        <end position="107"/>
    </location>
</feature>
<evidence type="ECO:0000256" key="10">
    <source>
        <dbReference type="RuleBase" id="RU000594"/>
    </source>
</evidence>
<dbReference type="Proteomes" id="UP000287502">
    <property type="component" value="Chromosome"/>
</dbReference>
<accession>A0A3R5YYX7</accession>
<evidence type="ECO:0000256" key="11">
    <source>
        <dbReference type="RuleBase" id="RU004181"/>
    </source>
</evidence>
<sequence length="158" mass="18148">MKKTLIPLFTVLLFIDQATKIIVKNTFMLHETREVIPGFFNLTYILNPGAAFGFLARMNENYRQLFFVLITLIAIAAVAYLLYKEHSMKLRAFSYTLIIAGAVGNFIDRVYIGKVVDFLDFYVSDYHWPAFNVADSAISVGVCFLMLDLFLHKRSEKK</sequence>
<dbReference type="GO" id="GO:0005886">
    <property type="term" value="C:plasma membrane"/>
    <property type="evidence" value="ECO:0007669"/>
    <property type="project" value="UniProtKB-SubCell"/>
</dbReference>
<evidence type="ECO:0000256" key="6">
    <source>
        <dbReference type="ARBA" id="ARBA00022801"/>
    </source>
</evidence>
<dbReference type="GO" id="GO:0004190">
    <property type="term" value="F:aspartic-type endopeptidase activity"/>
    <property type="evidence" value="ECO:0007669"/>
    <property type="project" value="UniProtKB-UniRule"/>
</dbReference>
<dbReference type="PANTHER" id="PTHR33695:SF1">
    <property type="entry name" value="LIPOPROTEIN SIGNAL PEPTIDASE"/>
    <property type="match status" value="1"/>
</dbReference>
<dbReference type="EC" id="3.4.23.36" evidence="9"/>
<dbReference type="AlphaFoldDB" id="A0A3R5YYX7"/>
<keyword evidence="5 9" id="KW-0064">Aspartyl protease</keyword>
<keyword evidence="6 9" id="KW-0378">Hydrolase</keyword>
<gene>
    <name evidence="9 12" type="primary">lspA</name>
    <name evidence="12" type="ORF">EP073_05520</name>
</gene>
<dbReference type="RefSeq" id="WP_128466168.1">
    <property type="nucleotide sequence ID" value="NZ_CP035108.1"/>
</dbReference>
<keyword evidence="7 9" id="KW-1133">Transmembrane helix</keyword>
<comment type="pathway">
    <text evidence="9">Protein modification; lipoprotein biosynthesis (signal peptide cleavage).</text>
</comment>
<keyword evidence="2 9" id="KW-1003">Cell membrane</keyword>
<dbReference type="OrthoDB" id="9810259at2"/>
<dbReference type="InterPro" id="IPR001872">
    <property type="entry name" value="Peptidase_A8"/>
</dbReference>
<comment type="catalytic activity">
    <reaction evidence="9 10">
        <text>Release of signal peptides from bacterial membrane prolipoproteins. Hydrolyzes -Xaa-Yaa-Zaa-|-(S,diacylglyceryl)Cys-, in which Xaa is hydrophobic (preferably Leu), and Yaa (Ala or Ser) and Zaa (Gly or Ala) have small, neutral side chains.</text>
        <dbReference type="EC" id="3.4.23.36"/>
    </reaction>
</comment>
<comment type="caution">
    <text evidence="9">Lacks conserved residue(s) required for the propagation of feature annotation.</text>
</comment>
<feature type="active site" evidence="9">
    <location>
        <position position="135"/>
    </location>
</feature>
<protein>
    <recommendedName>
        <fullName evidence="9">Lipoprotein signal peptidase</fullName>
        <ecNumber evidence="9">3.4.23.36</ecNumber>
    </recommendedName>
    <alternativeName>
        <fullName evidence="9">Prolipoprotein signal peptidase</fullName>
    </alternativeName>
    <alternativeName>
        <fullName evidence="9">Signal peptidase II</fullName>
        <shortName evidence="9">SPase II</shortName>
    </alternativeName>
</protein>
<evidence type="ECO:0000256" key="9">
    <source>
        <dbReference type="HAMAP-Rule" id="MF_00161"/>
    </source>
</evidence>
<comment type="subcellular location">
    <subcellularLocation>
        <location evidence="9">Cell membrane</location>
        <topology evidence="9">Multi-pass membrane protein</topology>
    </subcellularLocation>
</comment>
<evidence type="ECO:0000256" key="1">
    <source>
        <dbReference type="ARBA" id="ARBA00006139"/>
    </source>
</evidence>
<keyword evidence="8 9" id="KW-0472">Membrane</keyword>
<dbReference type="Pfam" id="PF01252">
    <property type="entry name" value="Peptidase_A8"/>
    <property type="match status" value="1"/>
</dbReference>
<dbReference type="EMBL" id="CP035108">
    <property type="protein sequence ID" value="QAR32882.1"/>
    <property type="molecule type" value="Genomic_DNA"/>
</dbReference>
<keyword evidence="3 9" id="KW-0645">Protease</keyword>
<dbReference type="PROSITE" id="PS00855">
    <property type="entry name" value="SPASE_II"/>
    <property type="match status" value="1"/>
</dbReference>
<feature type="transmembrane region" description="Helical" evidence="9">
    <location>
        <begin position="65"/>
        <end position="83"/>
    </location>
</feature>
<reference evidence="12 13" key="1">
    <citation type="submission" date="2019-01" db="EMBL/GenBank/DDBJ databases">
        <title>Geovibrio thiophilus DSM 11263, complete genome.</title>
        <authorList>
            <person name="Spring S."/>
            <person name="Bunk B."/>
            <person name="Sproer C."/>
        </authorList>
    </citation>
    <scope>NUCLEOTIDE SEQUENCE [LARGE SCALE GENOMIC DNA]</scope>
    <source>
        <strain evidence="12 13">DSM 11263</strain>
    </source>
</reference>
<keyword evidence="13" id="KW-1185">Reference proteome</keyword>
<name>A0A3R5YYX7_9BACT</name>
<feature type="transmembrane region" description="Helical" evidence="9">
    <location>
        <begin position="127"/>
        <end position="151"/>
    </location>
</feature>
<comment type="function">
    <text evidence="9 10">This protein specifically catalyzes the removal of signal peptides from prolipoproteins.</text>
</comment>
<dbReference type="NCBIfam" id="TIGR00077">
    <property type="entry name" value="lspA"/>
    <property type="match status" value="1"/>
</dbReference>
<dbReference type="GO" id="GO:0006508">
    <property type="term" value="P:proteolysis"/>
    <property type="evidence" value="ECO:0007669"/>
    <property type="project" value="UniProtKB-KW"/>
</dbReference>
<dbReference type="UniPathway" id="UPA00665"/>
<evidence type="ECO:0000256" key="8">
    <source>
        <dbReference type="ARBA" id="ARBA00023136"/>
    </source>
</evidence>
<dbReference type="PANTHER" id="PTHR33695">
    <property type="entry name" value="LIPOPROTEIN SIGNAL PEPTIDASE"/>
    <property type="match status" value="1"/>
</dbReference>
<evidence type="ECO:0000313" key="13">
    <source>
        <dbReference type="Proteomes" id="UP000287502"/>
    </source>
</evidence>
<feature type="active site" evidence="9">
    <location>
        <position position="117"/>
    </location>
</feature>
<comment type="similarity">
    <text evidence="1 9 11">Belongs to the peptidase A8 family.</text>
</comment>
<evidence type="ECO:0000313" key="12">
    <source>
        <dbReference type="EMBL" id="QAR32882.1"/>
    </source>
</evidence>
<evidence type="ECO:0000256" key="7">
    <source>
        <dbReference type="ARBA" id="ARBA00022989"/>
    </source>
</evidence>
<evidence type="ECO:0000256" key="5">
    <source>
        <dbReference type="ARBA" id="ARBA00022750"/>
    </source>
</evidence>
<dbReference type="HAMAP" id="MF_00161">
    <property type="entry name" value="LspA"/>
    <property type="match status" value="1"/>
</dbReference>
<evidence type="ECO:0000256" key="3">
    <source>
        <dbReference type="ARBA" id="ARBA00022670"/>
    </source>
</evidence>
<evidence type="ECO:0000256" key="4">
    <source>
        <dbReference type="ARBA" id="ARBA00022692"/>
    </source>
</evidence>
<dbReference type="PRINTS" id="PR00781">
    <property type="entry name" value="LIPOSIGPTASE"/>
</dbReference>
<organism evidence="12 13">
    <name type="scientific">Geovibrio thiophilus</name>
    <dbReference type="NCBI Taxonomy" id="139438"/>
    <lineage>
        <taxon>Bacteria</taxon>
        <taxon>Pseudomonadati</taxon>
        <taxon>Deferribacterota</taxon>
        <taxon>Deferribacteres</taxon>
        <taxon>Deferribacterales</taxon>
        <taxon>Geovibrionaceae</taxon>
        <taxon>Geovibrio</taxon>
    </lineage>
</organism>
<evidence type="ECO:0000256" key="2">
    <source>
        <dbReference type="ARBA" id="ARBA00022475"/>
    </source>
</evidence>
<dbReference type="KEGG" id="gtl:EP073_05520"/>
<proteinExistence type="inferred from homology"/>